<gene>
    <name evidence="1" type="ORF">HMPREF1120_06374</name>
</gene>
<proteinExistence type="predicted"/>
<protein>
    <submittedName>
        <fullName evidence="1">Uncharacterized protein</fullName>
    </submittedName>
</protein>
<dbReference type="GeneID" id="20311013"/>
<accession>H6C3Z7</accession>
<evidence type="ECO:0000313" key="2">
    <source>
        <dbReference type="Proteomes" id="UP000007304"/>
    </source>
</evidence>
<reference evidence="1" key="1">
    <citation type="submission" date="2011-07" db="EMBL/GenBank/DDBJ databases">
        <title>The Genome Sequence of Exophiala (Wangiella) dermatitidis NIH/UT8656.</title>
        <authorList>
            <consortium name="The Broad Institute Genome Sequencing Platform"/>
            <person name="Cuomo C."/>
            <person name="Wang Z."/>
            <person name="Hunicke-Smith S."/>
            <person name="Szanislo P.J."/>
            <person name="Earl A."/>
            <person name="Young S.K."/>
            <person name="Zeng Q."/>
            <person name="Gargeya S."/>
            <person name="Fitzgerald M."/>
            <person name="Haas B."/>
            <person name="Abouelleil A."/>
            <person name="Alvarado L."/>
            <person name="Arachchi H.M."/>
            <person name="Berlin A."/>
            <person name="Brown A."/>
            <person name="Chapman S.B."/>
            <person name="Chen Z."/>
            <person name="Dunbar C."/>
            <person name="Freedman E."/>
            <person name="Gearin G."/>
            <person name="Gellesch M."/>
            <person name="Goldberg J."/>
            <person name="Griggs A."/>
            <person name="Gujja S."/>
            <person name="Heiman D."/>
            <person name="Howarth C."/>
            <person name="Larson L."/>
            <person name="Lui A."/>
            <person name="MacDonald P.J.P."/>
            <person name="Montmayeur A."/>
            <person name="Murphy C."/>
            <person name="Neiman D."/>
            <person name="Pearson M."/>
            <person name="Priest M."/>
            <person name="Roberts A."/>
            <person name="Saif S."/>
            <person name="Shea T."/>
            <person name="Shenoy N."/>
            <person name="Sisk P."/>
            <person name="Stolte C."/>
            <person name="Sykes S."/>
            <person name="Wortman J."/>
            <person name="Nusbaum C."/>
            <person name="Birren B."/>
        </authorList>
    </citation>
    <scope>NUCLEOTIDE SEQUENCE</scope>
    <source>
        <strain evidence="1">NIH/UT8656</strain>
    </source>
</reference>
<dbReference type="AlphaFoldDB" id="H6C3Z7"/>
<dbReference type="HOGENOM" id="CLU_2306133_0_0_1"/>
<sequence>MTRLVGLGALRVPNVSQPCATVELGINLANLARWSDGESVDTLHLVLTRSYPLSNPAPGNLVASVEDVERSHRWNWWLRSLTCEEGRLAGECHAADLFNY</sequence>
<keyword evidence="2" id="KW-1185">Reference proteome</keyword>
<dbReference type="InParanoid" id="H6C3Z7"/>
<dbReference type="RefSeq" id="XP_009158823.1">
    <property type="nucleotide sequence ID" value="XM_009160575.1"/>
</dbReference>
<dbReference type="VEuPathDB" id="FungiDB:HMPREF1120_06374"/>
<name>H6C3Z7_EXODN</name>
<dbReference type="EMBL" id="JH226134">
    <property type="protein sequence ID" value="EHY58362.1"/>
    <property type="molecule type" value="Genomic_DNA"/>
</dbReference>
<evidence type="ECO:0000313" key="1">
    <source>
        <dbReference type="EMBL" id="EHY58362.1"/>
    </source>
</evidence>
<dbReference type="Proteomes" id="UP000007304">
    <property type="component" value="Unassembled WGS sequence"/>
</dbReference>
<organism evidence="1 2">
    <name type="scientific">Exophiala dermatitidis (strain ATCC 34100 / CBS 525.76 / NIH/UT8656)</name>
    <name type="common">Black yeast</name>
    <name type="synonym">Wangiella dermatitidis</name>
    <dbReference type="NCBI Taxonomy" id="858893"/>
    <lineage>
        <taxon>Eukaryota</taxon>
        <taxon>Fungi</taxon>
        <taxon>Dikarya</taxon>
        <taxon>Ascomycota</taxon>
        <taxon>Pezizomycotina</taxon>
        <taxon>Eurotiomycetes</taxon>
        <taxon>Chaetothyriomycetidae</taxon>
        <taxon>Chaetothyriales</taxon>
        <taxon>Herpotrichiellaceae</taxon>
        <taxon>Exophiala</taxon>
    </lineage>
</organism>